<dbReference type="GO" id="GO:0042742">
    <property type="term" value="P:defense response to bacterium"/>
    <property type="evidence" value="ECO:0007669"/>
    <property type="project" value="UniProtKB-ARBA"/>
</dbReference>
<feature type="domain" description="NB-ARC" evidence="8">
    <location>
        <begin position="174"/>
        <end position="340"/>
    </location>
</feature>
<dbReference type="InterPro" id="IPR042197">
    <property type="entry name" value="Apaf_helical"/>
</dbReference>
<evidence type="ECO:0000256" key="3">
    <source>
        <dbReference type="ARBA" id="ARBA00022737"/>
    </source>
</evidence>
<dbReference type="Pfam" id="PF23559">
    <property type="entry name" value="WHD_DRP"/>
    <property type="match status" value="1"/>
</dbReference>
<evidence type="ECO:0000256" key="4">
    <source>
        <dbReference type="ARBA" id="ARBA00022741"/>
    </source>
</evidence>
<feature type="compositionally biased region" description="Basic and acidic residues" evidence="7">
    <location>
        <begin position="983"/>
        <end position="998"/>
    </location>
</feature>
<evidence type="ECO:0000256" key="6">
    <source>
        <dbReference type="ARBA" id="ARBA00023054"/>
    </source>
</evidence>
<dbReference type="GO" id="GO:0002758">
    <property type="term" value="P:innate immune response-activating signaling pathway"/>
    <property type="evidence" value="ECO:0007669"/>
    <property type="project" value="UniProtKB-ARBA"/>
</dbReference>
<dbReference type="EMBL" id="CAJGYO010000479">
    <property type="protein sequence ID" value="CAD6342382.1"/>
    <property type="molecule type" value="Genomic_DNA"/>
</dbReference>
<dbReference type="Gene3D" id="3.40.50.300">
    <property type="entry name" value="P-loop containing nucleotide triphosphate hydrolases"/>
    <property type="match status" value="1"/>
</dbReference>
<evidence type="ECO:0000313" key="12">
    <source>
        <dbReference type="EMBL" id="CAD6342382.1"/>
    </source>
</evidence>
<comment type="similarity">
    <text evidence="1">Belongs to the disease resistance NB-LRR family.</text>
</comment>
<evidence type="ECO:0000259" key="11">
    <source>
        <dbReference type="Pfam" id="PF23598"/>
    </source>
</evidence>
<dbReference type="Gene3D" id="1.10.8.430">
    <property type="entry name" value="Helical domain of apoptotic protease-activating factors"/>
    <property type="match status" value="1"/>
</dbReference>
<evidence type="ECO:0000259" key="8">
    <source>
        <dbReference type="Pfam" id="PF00931"/>
    </source>
</evidence>
<reference evidence="12" key="1">
    <citation type="submission" date="2020-10" db="EMBL/GenBank/DDBJ databases">
        <authorList>
            <person name="Han B."/>
            <person name="Lu T."/>
            <person name="Zhao Q."/>
            <person name="Huang X."/>
            <person name="Zhao Y."/>
        </authorList>
    </citation>
    <scope>NUCLEOTIDE SEQUENCE</scope>
</reference>
<dbReference type="InterPro" id="IPR032675">
    <property type="entry name" value="LRR_dom_sf"/>
</dbReference>
<dbReference type="Pfam" id="PF23598">
    <property type="entry name" value="LRR_14"/>
    <property type="match status" value="1"/>
</dbReference>
<dbReference type="PRINTS" id="PR00364">
    <property type="entry name" value="DISEASERSIST"/>
</dbReference>
<accession>A0A811SP88</accession>
<dbReference type="OrthoDB" id="676979at2759"/>
<proteinExistence type="inferred from homology"/>
<dbReference type="InterPro" id="IPR036388">
    <property type="entry name" value="WH-like_DNA-bd_sf"/>
</dbReference>
<name>A0A811SP88_9POAL</name>
<evidence type="ECO:0000313" key="13">
    <source>
        <dbReference type="Proteomes" id="UP000604825"/>
    </source>
</evidence>
<keyword evidence="3" id="KW-0677">Repeat</keyword>
<dbReference type="FunFam" id="3.40.50.300:FF:001091">
    <property type="entry name" value="Probable disease resistance protein At1g61300"/>
    <property type="match status" value="1"/>
</dbReference>
<dbReference type="InterPro" id="IPR044974">
    <property type="entry name" value="Disease_R_plants"/>
</dbReference>
<dbReference type="PANTHER" id="PTHR23155">
    <property type="entry name" value="DISEASE RESISTANCE PROTEIN RP"/>
    <property type="match status" value="1"/>
</dbReference>
<dbReference type="InterPro" id="IPR055414">
    <property type="entry name" value="LRR_R13L4/SHOC2-like"/>
</dbReference>
<dbReference type="SUPFAM" id="SSF52058">
    <property type="entry name" value="L domain-like"/>
    <property type="match status" value="1"/>
</dbReference>
<evidence type="ECO:0000259" key="10">
    <source>
        <dbReference type="Pfam" id="PF23559"/>
    </source>
</evidence>
<keyword evidence="2" id="KW-0433">Leucine-rich repeat</keyword>
<evidence type="ECO:0000256" key="1">
    <source>
        <dbReference type="ARBA" id="ARBA00008894"/>
    </source>
</evidence>
<keyword evidence="6" id="KW-0175">Coiled coil</keyword>
<dbReference type="Gene3D" id="1.20.5.4130">
    <property type="match status" value="1"/>
</dbReference>
<dbReference type="InterPro" id="IPR041118">
    <property type="entry name" value="Rx_N"/>
</dbReference>
<organism evidence="12 13">
    <name type="scientific">Miscanthus lutarioriparius</name>
    <dbReference type="NCBI Taxonomy" id="422564"/>
    <lineage>
        <taxon>Eukaryota</taxon>
        <taxon>Viridiplantae</taxon>
        <taxon>Streptophyta</taxon>
        <taxon>Embryophyta</taxon>
        <taxon>Tracheophyta</taxon>
        <taxon>Spermatophyta</taxon>
        <taxon>Magnoliopsida</taxon>
        <taxon>Liliopsida</taxon>
        <taxon>Poales</taxon>
        <taxon>Poaceae</taxon>
        <taxon>PACMAD clade</taxon>
        <taxon>Panicoideae</taxon>
        <taxon>Andropogonodae</taxon>
        <taxon>Andropogoneae</taxon>
        <taxon>Saccharinae</taxon>
        <taxon>Miscanthus</taxon>
    </lineage>
</organism>
<dbReference type="InterPro" id="IPR058922">
    <property type="entry name" value="WHD_DRP"/>
</dbReference>
<dbReference type="Pfam" id="PF18052">
    <property type="entry name" value="Rx_N"/>
    <property type="match status" value="1"/>
</dbReference>
<dbReference type="Proteomes" id="UP000604825">
    <property type="component" value="Unassembled WGS sequence"/>
</dbReference>
<dbReference type="InterPro" id="IPR038005">
    <property type="entry name" value="RX-like_CC"/>
</dbReference>
<dbReference type="InterPro" id="IPR027417">
    <property type="entry name" value="P-loop_NTPase"/>
</dbReference>
<gene>
    <name evidence="12" type="ORF">NCGR_LOCUS66480</name>
</gene>
<feature type="compositionally biased region" description="Acidic residues" evidence="7">
    <location>
        <begin position="966"/>
        <end position="982"/>
    </location>
</feature>
<keyword evidence="4" id="KW-0547">Nucleotide-binding</keyword>
<feature type="domain" description="Disease resistance N-terminal" evidence="9">
    <location>
        <begin position="13"/>
        <end position="107"/>
    </location>
</feature>
<evidence type="ECO:0000256" key="7">
    <source>
        <dbReference type="SAM" id="MobiDB-lite"/>
    </source>
</evidence>
<evidence type="ECO:0000259" key="9">
    <source>
        <dbReference type="Pfam" id="PF18052"/>
    </source>
</evidence>
<keyword evidence="5" id="KW-0611">Plant defense</keyword>
<comment type="caution">
    <text evidence="12">The sequence shown here is derived from an EMBL/GenBank/DDBJ whole genome shotgun (WGS) entry which is preliminary data.</text>
</comment>
<dbReference type="InterPro" id="IPR002182">
    <property type="entry name" value="NB-ARC"/>
</dbReference>
<dbReference type="PANTHER" id="PTHR23155:SF1028">
    <property type="entry name" value="OS08G0174800 PROTEIN"/>
    <property type="match status" value="1"/>
</dbReference>
<evidence type="ECO:0000256" key="2">
    <source>
        <dbReference type="ARBA" id="ARBA00022614"/>
    </source>
</evidence>
<sequence>MATVAVVGVTTGVMKPLLSKLTKLLEEEYVKLKGVRKQIKFLRDELKAMSPTLEMLADAEELNPPMTAWRDKLRELAYDLEDCIDAFISRVDHERDGHSGFIKGFFRKLKKLKQRHDIANQIQELKASVIEASERHKRYDLAQLKNKSSSSSVDPRLQALYEDIDKLVGINAPKKQIIELLSMEMNGSSAKLKVVSIAGCGGLGKTTLAKLVYEDIKNQFKCAAFVSVSRTPDVRKILIHIANGIKCTDIITKDDDEQQLVNKLREHLHDKRYIVVIDDVWNEQDWGFIKLALPDNDLGSRIITTTRSVTVAKCCSSQVYEMEALSFDDSKRLFFRRAFGSENSCYPHLEDVPDKILRKCGGLPLAIVTVSGILTNVFAKTEWDRVLNAIGSSLAKKDDTKTMTSILSMSYFDIPHHLRTCLLYLSVYPEDHKIEKQCLINRWIAEGFIHKEKGQNEYETGERYFNDLINRSMIQPVRVKYGQAKACRVHDIILDYIKCKAAEENFVTSLDAAEPVYTSEYKVRRLCVINHNEENVTLWADEILSQVRSVTIFGQPVKFTLLPSTALRVLELGDCRGMGGHHIASIGKLFNLKYLRLCSHFITRLPENVGELQHLQTLDVRGTIIEELPRTIKKLQQLAHLYVDSDVRFPDGIIGQILSLEELRQYGVVSYEQGQSLQQFSKLTKLRTLKIKWSFKLPDGSEGRSQAEGIHNYVGNLLFSCNLHNLIYTVEWDFDVKYPMALHSWHPAASCSIRKLCIERIPIYRVPNWMGSLVNLSMLKLEVMCVRPEDVEILGEIPSLLFLDLDTWGGTGGRIVFPGNSGFGSLKYFSLCIDKCGTSLEFEAGSMPKLEHVELKFNAHEMECLNGASSLGIQHLSSLNKAEIEIWSDWRGYDHDDTAQCISRAINAAIDTLPNRPTASFRRVHSYCEDFESFLRELNQNHEGLFNEWLKLWQIREEQANQPTDGETELEDETHEKEEEEQTGEKEVAHQEDSGSSN</sequence>
<dbReference type="SUPFAM" id="SSF52540">
    <property type="entry name" value="P-loop containing nucleoside triphosphate hydrolases"/>
    <property type="match status" value="1"/>
</dbReference>
<dbReference type="CDD" id="cd14798">
    <property type="entry name" value="RX-CC_like"/>
    <property type="match status" value="1"/>
</dbReference>
<protein>
    <submittedName>
        <fullName evidence="12">Uncharacterized protein</fullName>
    </submittedName>
</protein>
<keyword evidence="13" id="KW-1185">Reference proteome</keyword>
<dbReference type="Gene3D" id="1.10.10.10">
    <property type="entry name" value="Winged helix-like DNA-binding domain superfamily/Winged helix DNA-binding domain"/>
    <property type="match status" value="1"/>
</dbReference>
<dbReference type="GO" id="GO:0043531">
    <property type="term" value="F:ADP binding"/>
    <property type="evidence" value="ECO:0007669"/>
    <property type="project" value="InterPro"/>
</dbReference>
<dbReference type="GO" id="GO:0009626">
    <property type="term" value="P:plant-type hypersensitive response"/>
    <property type="evidence" value="ECO:0007669"/>
    <property type="project" value="UniProtKB-ARBA"/>
</dbReference>
<dbReference type="FunFam" id="1.10.10.10:FF:000322">
    <property type="entry name" value="Probable disease resistance protein At1g63360"/>
    <property type="match status" value="1"/>
</dbReference>
<feature type="domain" description="Disease resistance R13L4/SHOC-2-like LRR" evidence="11">
    <location>
        <begin position="546"/>
        <end position="918"/>
    </location>
</feature>
<feature type="region of interest" description="Disordered" evidence="7">
    <location>
        <begin position="960"/>
        <end position="998"/>
    </location>
</feature>
<feature type="domain" description="Disease resistance protein winged helix" evidence="10">
    <location>
        <begin position="427"/>
        <end position="495"/>
    </location>
</feature>
<evidence type="ECO:0000256" key="5">
    <source>
        <dbReference type="ARBA" id="ARBA00022821"/>
    </source>
</evidence>
<dbReference type="Pfam" id="PF00931">
    <property type="entry name" value="NB-ARC"/>
    <property type="match status" value="1"/>
</dbReference>
<dbReference type="AlphaFoldDB" id="A0A811SP88"/>
<dbReference type="Gene3D" id="3.80.10.10">
    <property type="entry name" value="Ribonuclease Inhibitor"/>
    <property type="match status" value="1"/>
</dbReference>